<dbReference type="AlphaFoldDB" id="A0A9P6UAU8"/>
<proteinExistence type="predicted"/>
<feature type="region of interest" description="Disordered" evidence="1">
    <location>
        <begin position="62"/>
        <end position="91"/>
    </location>
</feature>
<comment type="caution">
    <text evidence="2">The sequence shown here is derived from an EMBL/GenBank/DDBJ whole genome shotgun (WGS) entry which is preliminary data.</text>
</comment>
<keyword evidence="3" id="KW-1185">Reference proteome</keyword>
<accession>A0A9P6UAU8</accession>
<feature type="compositionally biased region" description="Pro residues" evidence="1">
    <location>
        <begin position="70"/>
        <end position="85"/>
    </location>
</feature>
<evidence type="ECO:0000313" key="2">
    <source>
        <dbReference type="EMBL" id="KAG0268307.1"/>
    </source>
</evidence>
<sequence>MAPSPSPSILEDKAGMIHLGNFGGRRSVAIPYAPWACMELEQLDLLFATVCTTASISTSFLTESTTSSSSPPPPSSSPQPPPLPPRAQSQRREGNCMAHDMFFCKEQQRHHYAQLSQLKDLKRLAVKRAPTLALQKHDAGLDWTLASGMDQLSTLTELRVFIVPGEESMFGLAELKWAKQAWPKLEYIEGLKGCDEEIDQWQQENWADLIFK</sequence>
<protein>
    <submittedName>
        <fullName evidence="2">Uncharacterized protein</fullName>
    </submittedName>
</protein>
<name>A0A9P6UAU8_9FUNG</name>
<dbReference type="Proteomes" id="UP000807716">
    <property type="component" value="Unassembled WGS sequence"/>
</dbReference>
<reference evidence="2" key="1">
    <citation type="journal article" date="2020" name="Fungal Divers.">
        <title>Resolving the Mortierellaceae phylogeny through synthesis of multi-gene phylogenetics and phylogenomics.</title>
        <authorList>
            <person name="Vandepol N."/>
            <person name="Liber J."/>
            <person name="Desiro A."/>
            <person name="Na H."/>
            <person name="Kennedy M."/>
            <person name="Barry K."/>
            <person name="Grigoriev I.V."/>
            <person name="Miller A.N."/>
            <person name="O'Donnell K."/>
            <person name="Stajich J.E."/>
            <person name="Bonito G."/>
        </authorList>
    </citation>
    <scope>NUCLEOTIDE SEQUENCE</scope>
    <source>
        <strain evidence="2">BC1065</strain>
    </source>
</reference>
<evidence type="ECO:0000313" key="3">
    <source>
        <dbReference type="Proteomes" id="UP000807716"/>
    </source>
</evidence>
<dbReference type="EMBL" id="JAAAJB010000054">
    <property type="protein sequence ID" value="KAG0268307.1"/>
    <property type="molecule type" value="Genomic_DNA"/>
</dbReference>
<organism evidence="2 3">
    <name type="scientific">Actinomortierella ambigua</name>
    <dbReference type="NCBI Taxonomy" id="1343610"/>
    <lineage>
        <taxon>Eukaryota</taxon>
        <taxon>Fungi</taxon>
        <taxon>Fungi incertae sedis</taxon>
        <taxon>Mucoromycota</taxon>
        <taxon>Mortierellomycotina</taxon>
        <taxon>Mortierellomycetes</taxon>
        <taxon>Mortierellales</taxon>
        <taxon>Mortierellaceae</taxon>
        <taxon>Actinomortierella</taxon>
    </lineage>
</organism>
<dbReference type="OrthoDB" id="2402609at2759"/>
<evidence type="ECO:0000256" key="1">
    <source>
        <dbReference type="SAM" id="MobiDB-lite"/>
    </source>
</evidence>
<gene>
    <name evidence="2" type="ORF">DFQ27_007043</name>
</gene>